<protein>
    <recommendedName>
        <fullName evidence="3">Lectin</fullName>
    </recommendedName>
</protein>
<reference evidence="1 2" key="1">
    <citation type="submission" date="2022-03" db="EMBL/GenBank/DDBJ databases">
        <authorList>
            <person name="Macdonald S."/>
            <person name="Ahmed S."/>
            <person name="Newling K."/>
        </authorList>
    </citation>
    <scope>NUCLEOTIDE SEQUENCE [LARGE SCALE GENOMIC DNA]</scope>
</reference>
<organism evidence="1 2">
    <name type="scientific">Eruca vesicaria subsp. sativa</name>
    <name type="common">Garden rocket</name>
    <name type="synonym">Eruca sativa</name>
    <dbReference type="NCBI Taxonomy" id="29727"/>
    <lineage>
        <taxon>Eukaryota</taxon>
        <taxon>Viridiplantae</taxon>
        <taxon>Streptophyta</taxon>
        <taxon>Embryophyta</taxon>
        <taxon>Tracheophyta</taxon>
        <taxon>Spermatophyta</taxon>
        <taxon>Magnoliopsida</taxon>
        <taxon>eudicotyledons</taxon>
        <taxon>Gunneridae</taxon>
        <taxon>Pentapetalae</taxon>
        <taxon>rosids</taxon>
        <taxon>malvids</taxon>
        <taxon>Brassicales</taxon>
        <taxon>Brassicaceae</taxon>
        <taxon>Brassiceae</taxon>
        <taxon>Eruca</taxon>
    </lineage>
</organism>
<comment type="caution">
    <text evidence="1">The sequence shown here is derived from an EMBL/GenBank/DDBJ whole genome shotgun (WGS) entry which is preliminary data.</text>
</comment>
<dbReference type="EMBL" id="CAKOAT010665154">
    <property type="protein sequence ID" value="CAH8385508.1"/>
    <property type="molecule type" value="Genomic_DNA"/>
</dbReference>
<accession>A0ABC8LP06</accession>
<evidence type="ECO:0008006" key="3">
    <source>
        <dbReference type="Google" id="ProtNLM"/>
    </source>
</evidence>
<dbReference type="PANTHER" id="PTHR17985">
    <property type="entry name" value="SER/THR-RICH PROTEIN T10 IN DGCR REGION"/>
    <property type="match status" value="1"/>
</dbReference>
<dbReference type="PANTHER" id="PTHR17985:SF8">
    <property type="entry name" value="TRANSPORT AND GOLGI ORGANIZATION PROTEIN 2 HOMOLOG"/>
    <property type="match status" value="1"/>
</dbReference>
<dbReference type="AlphaFoldDB" id="A0ABC8LP06"/>
<evidence type="ECO:0000313" key="1">
    <source>
        <dbReference type="EMBL" id="CAH8385508.1"/>
    </source>
</evidence>
<dbReference type="Proteomes" id="UP001642260">
    <property type="component" value="Unassembled WGS sequence"/>
</dbReference>
<dbReference type="InterPro" id="IPR008551">
    <property type="entry name" value="TANGO2"/>
</dbReference>
<keyword evidence="2" id="KW-1185">Reference proteome</keyword>
<sequence>MGIAAFEWGEGQLTLLMINGAAWNGEVLSGRAQPNGETWCGISRNGRVAFLVDRMIFDGLNNCVSFPAEFLQGHMSPEEFANEIAEDPVRYPGITFNLIVADITSNSMYHISKVSQTMPYVHTEQVAFGVHTLSSSGLDAHVANDLRLKDFFTEMIDEYENKQLPSLREIAERFMYDPTEAVEGSKLTAFFVNVDVTELNYIWIPIQEGRYRTTSTTALTVKPTYEVEFYERYLDNGEWRDHEVTFNIV</sequence>
<gene>
    <name evidence="1" type="ORF">ERUC_LOCUS37991</name>
</gene>
<proteinExistence type="predicted"/>
<name>A0ABC8LP06_ERUVS</name>
<dbReference type="Pfam" id="PF05742">
    <property type="entry name" value="TANGO2"/>
    <property type="match status" value="1"/>
</dbReference>
<evidence type="ECO:0000313" key="2">
    <source>
        <dbReference type="Proteomes" id="UP001642260"/>
    </source>
</evidence>